<dbReference type="Proteomes" id="UP000283895">
    <property type="component" value="Unassembled WGS sequence"/>
</dbReference>
<accession>A0A423VSY8</accession>
<evidence type="ECO:0000256" key="4">
    <source>
        <dbReference type="ARBA" id="ARBA00023136"/>
    </source>
</evidence>
<comment type="caution">
    <text evidence="6">The sequence shown here is derived from an EMBL/GenBank/DDBJ whole genome shotgun (WGS) entry which is preliminary data.</text>
</comment>
<comment type="subcellular location">
    <subcellularLocation>
        <location evidence="1">Membrane</location>
        <topology evidence="1">Multi-pass membrane protein</topology>
    </subcellularLocation>
</comment>
<feature type="transmembrane region" description="Helical" evidence="5">
    <location>
        <begin position="477"/>
        <end position="496"/>
    </location>
</feature>
<dbReference type="OrthoDB" id="5215911at2759"/>
<evidence type="ECO:0000256" key="3">
    <source>
        <dbReference type="ARBA" id="ARBA00022989"/>
    </source>
</evidence>
<organism evidence="6 7">
    <name type="scientific">Cytospora schulzeri</name>
    <dbReference type="NCBI Taxonomy" id="448051"/>
    <lineage>
        <taxon>Eukaryota</taxon>
        <taxon>Fungi</taxon>
        <taxon>Dikarya</taxon>
        <taxon>Ascomycota</taxon>
        <taxon>Pezizomycotina</taxon>
        <taxon>Sordariomycetes</taxon>
        <taxon>Sordariomycetidae</taxon>
        <taxon>Diaporthales</taxon>
        <taxon>Cytosporaceae</taxon>
        <taxon>Cytospora</taxon>
    </lineage>
</organism>
<name>A0A423VSY8_9PEZI</name>
<dbReference type="PANTHER" id="PTHR23502:SF178">
    <property type="entry name" value="TRANSPORTER, PUTATIVE (AFU_ORTHOLOGUE AFUA_2G02040)-RELATED"/>
    <property type="match status" value="1"/>
</dbReference>
<keyword evidence="3 5" id="KW-1133">Transmembrane helix</keyword>
<keyword evidence="2 5" id="KW-0812">Transmembrane</keyword>
<dbReference type="AlphaFoldDB" id="A0A423VSY8"/>
<reference evidence="6 7" key="1">
    <citation type="submission" date="2015-09" db="EMBL/GenBank/DDBJ databases">
        <title>Host preference determinants of Valsa canker pathogens revealed by comparative genomics.</title>
        <authorList>
            <person name="Yin Z."/>
            <person name="Huang L."/>
        </authorList>
    </citation>
    <scope>NUCLEOTIDE SEQUENCE [LARGE SCALE GENOMIC DNA]</scope>
    <source>
        <strain evidence="6 7">03-1</strain>
    </source>
</reference>
<dbReference type="Pfam" id="PF07690">
    <property type="entry name" value="MFS_1"/>
    <property type="match status" value="1"/>
</dbReference>
<evidence type="ECO:0000256" key="2">
    <source>
        <dbReference type="ARBA" id="ARBA00022692"/>
    </source>
</evidence>
<dbReference type="EMBL" id="LKEA01000042">
    <property type="protein sequence ID" value="ROV94098.1"/>
    <property type="molecule type" value="Genomic_DNA"/>
</dbReference>
<dbReference type="GO" id="GO:0005886">
    <property type="term" value="C:plasma membrane"/>
    <property type="evidence" value="ECO:0007669"/>
    <property type="project" value="TreeGrafter"/>
</dbReference>
<evidence type="ECO:0000256" key="1">
    <source>
        <dbReference type="ARBA" id="ARBA00004141"/>
    </source>
</evidence>
<dbReference type="Gene3D" id="1.20.1250.20">
    <property type="entry name" value="MFS general substrate transporter like domains"/>
    <property type="match status" value="1"/>
</dbReference>
<feature type="transmembrane region" description="Helical" evidence="5">
    <location>
        <begin position="100"/>
        <end position="117"/>
    </location>
</feature>
<dbReference type="SUPFAM" id="SSF103473">
    <property type="entry name" value="MFS general substrate transporter"/>
    <property type="match status" value="1"/>
</dbReference>
<feature type="transmembrane region" description="Helical" evidence="5">
    <location>
        <begin position="212"/>
        <end position="232"/>
    </location>
</feature>
<feature type="transmembrane region" description="Helical" evidence="5">
    <location>
        <begin position="59"/>
        <end position="80"/>
    </location>
</feature>
<feature type="transmembrane region" description="Helical" evidence="5">
    <location>
        <begin position="373"/>
        <end position="393"/>
    </location>
</feature>
<evidence type="ECO:0000313" key="6">
    <source>
        <dbReference type="EMBL" id="ROV94098.1"/>
    </source>
</evidence>
<sequence length="560" mass="61361">MATFAFHDDVPGTEILVDVGHNVDAAHNNGKGDILFIPQPTSYAGDPLNWSAWKKYYQLFLLALYACAFSYGENTLGAAWETVSEDTGVSLTNMNGGSALNYLLLGFCNIFWIPTAMKIGRRPVFLATTTICMCAGVWLGRFNGTASWMLSMCLNGLGTSAYQAVIQLSIFDTFFAHERGRALSYYLFGQQLGSILGLITGGSIADGPGWRWSQYIVAIIDAGVLVLLILTFEETLFPRFLFNRQINSLPVHASTDDPAVLKSASQDIDPDKHDISWPALTTSPSNTGSTTVSNFDYPKRTFVQRLKPWVFYPEDRTSYWQYFRRPFILFTFPNVVIAGIIFAFGCTAGIVSFNTISEIMTQPPYSWSTTSTGLLYLAALIGSIVGWAVGVSSDFIVIRLARRNGGVKEPEMRLWALCGSFVFAAVGYQSYGWGAQGGLHWLSVAFGVGCMIAHQVSACSIATAYAMECFPGISGELVVVLAICSSCINFAISYSVQPFIDAAGYGYAFLFFGLCVICSMIAAVPTVMYGVKGNMAREYQIPIPNRSKSRLELPAFNLWK</sequence>
<evidence type="ECO:0000313" key="7">
    <source>
        <dbReference type="Proteomes" id="UP000283895"/>
    </source>
</evidence>
<feature type="transmembrane region" description="Helical" evidence="5">
    <location>
        <begin position="508"/>
        <end position="531"/>
    </location>
</feature>
<proteinExistence type="predicted"/>
<feature type="transmembrane region" description="Helical" evidence="5">
    <location>
        <begin position="183"/>
        <end position="200"/>
    </location>
</feature>
<keyword evidence="7" id="KW-1185">Reference proteome</keyword>
<gene>
    <name evidence="6" type="ORF">VMCG_08222</name>
</gene>
<dbReference type="PANTHER" id="PTHR23502">
    <property type="entry name" value="MAJOR FACILITATOR SUPERFAMILY"/>
    <property type="match status" value="1"/>
</dbReference>
<evidence type="ECO:0000256" key="5">
    <source>
        <dbReference type="SAM" id="Phobius"/>
    </source>
</evidence>
<feature type="transmembrane region" description="Helical" evidence="5">
    <location>
        <begin position="327"/>
        <end position="353"/>
    </location>
</feature>
<dbReference type="GO" id="GO:0022857">
    <property type="term" value="F:transmembrane transporter activity"/>
    <property type="evidence" value="ECO:0007669"/>
    <property type="project" value="InterPro"/>
</dbReference>
<dbReference type="InterPro" id="IPR011701">
    <property type="entry name" value="MFS"/>
</dbReference>
<dbReference type="STRING" id="356882.A0A423VSY8"/>
<feature type="transmembrane region" description="Helical" evidence="5">
    <location>
        <begin position="124"/>
        <end position="142"/>
    </location>
</feature>
<feature type="transmembrane region" description="Helical" evidence="5">
    <location>
        <begin position="439"/>
        <end position="465"/>
    </location>
</feature>
<feature type="transmembrane region" description="Helical" evidence="5">
    <location>
        <begin position="414"/>
        <end position="433"/>
    </location>
</feature>
<protein>
    <recommendedName>
        <fullName evidence="8">Major facilitator superfamily (MFS) profile domain-containing protein</fullName>
    </recommendedName>
</protein>
<evidence type="ECO:0008006" key="8">
    <source>
        <dbReference type="Google" id="ProtNLM"/>
    </source>
</evidence>
<dbReference type="InterPro" id="IPR036259">
    <property type="entry name" value="MFS_trans_sf"/>
</dbReference>
<keyword evidence="4 5" id="KW-0472">Membrane</keyword>